<dbReference type="Gene3D" id="2.40.70.10">
    <property type="entry name" value="Acid Proteases"/>
    <property type="match status" value="1"/>
</dbReference>
<dbReference type="Pfam" id="PF13650">
    <property type="entry name" value="Asp_protease_2"/>
    <property type="match status" value="1"/>
</dbReference>
<gene>
    <name evidence="1" type="ORF">TSAR_002101</name>
</gene>
<comment type="caution">
    <text evidence="1">The sequence shown here is derived from an EMBL/GenBank/DDBJ whole genome shotgun (WGS) entry which is preliminary data.</text>
</comment>
<sequence length="170" mass="18952">MGVNRPWDRLTSGKLEVRGPEIKKPVPPVQEKKRGKEAKVVTFAQPLVKLDETERKDEEEARRFADLRKFEETATRLLSENEEAEVVAGANTENRNFLSVSLGGQVYQALLDPGVTLSLISPEIADRFRERLTKSTTKLRTATGHIHSVLGELEVILDIGGKEQSISTIC</sequence>
<dbReference type="AlphaFoldDB" id="A0A232EPG0"/>
<dbReference type="SUPFAM" id="SSF50630">
    <property type="entry name" value="Acid proteases"/>
    <property type="match status" value="1"/>
</dbReference>
<evidence type="ECO:0008006" key="3">
    <source>
        <dbReference type="Google" id="ProtNLM"/>
    </source>
</evidence>
<reference evidence="1 2" key="1">
    <citation type="journal article" date="2017" name="Curr. Biol.">
        <title>The Evolution of Venom by Co-option of Single-Copy Genes.</title>
        <authorList>
            <person name="Martinson E.O."/>
            <person name="Mrinalini"/>
            <person name="Kelkar Y.D."/>
            <person name="Chang C.H."/>
            <person name="Werren J.H."/>
        </authorList>
    </citation>
    <scope>NUCLEOTIDE SEQUENCE [LARGE SCALE GENOMIC DNA]</scope>
    <source>
        <strain evidence="1 2">Alberta</strain>
        <tissue evidence="1">Whole body</tissue>
    </source>
</reference>
<proteinExistence type="predicted"/>
<evidence type="ECO:0000313" key="2">
    <source>
        <dbReference type="Proteomes" id="UP000215335"/>
    </source>
</evidence>
<dbReference type="CDD" id="cd00303">
    <property type="entry name" value="retropepsin_like"/>
    <property type="match status" value="1"/>
</dbReference>
<dbReference type="InterPro" id="IPR021109">
    <property type="entry name" value="Peptidase_aspartic_dom_sf"/>
</dbReference>
<name>A0A232EPG0_9HYME</name>
<dbReference type="Proteomes" id="UP000215335">
    <property type="component" value="Unassembled WGS sequence"/>
</dbReference>
<keyword evidence="2" id="KW-1185">Reference proteome</keyword>
<evidence type="ECO:0000313" key="1">
    <source>
        <dbReference type="EMBL" id="OXU20250.1"/>
    </source>
</evidence>
<accession>A0A232EPG0</accession>
<organism evidence="1 2">
    <name type="scientific">Trichomalopsis sarcophagae</name>
    <dbReference type="NCBI Taxonomy" id="543379"/>
    <lineage>
        <taxon>Eukaryota</taxon>
        <taxon>Metazoa</taxon>
        <taxon>Ecdysozoa</taxon>
        <taxon>Arthropoda</taxon>
        <taxon>Hexapoda</taxon>
        <taxon>Insecta</taxon>
        <taxon>Pterygota</taxon>
        <taxon>Neoptera</taxon>
        <taxon>Endopterygota</taxon>
        <taxon>Hymenoptera</taxon>
        <taxon>Apocrita</taxon>
        <taxon>Proctotrupomorpha</taxon>
        <taxon>Chalcidoidea</taxon>
        <taxon>Pteromalidae</taxon>
        <taxon>Pteromalinae</taxon>
        <taxon>Trichomalopsis</taxon>
    </lineage>
</organism>
<dbReference type="EMBL" id="NNAY01002944">
    <property type="protein sequence ID" value="OXU20250.1"/>
    <property type="molecule type" value="Genomic_DNA"/>
</dbReference>
<protein>
    <recommendedName>
        <fullName evidence="3">Aspartic peptidase DDI1-type domain-containing protein</fullName>
    </recommendedName>
</protein>